<evidence type="ECO:0000313" key="2">
    <source>
        <dbReference type="Proteomes" id="UP000011944"/>
    </source>
</evidence>
<sequence>MSEVSILPRGAVISDDLEMEEIIEPTKTYKIKDNRIVGFIDNVEALKQAIALILNTERYEYLIYSWNYGSELDGVIGRQKDIAESEFKRRIKEALSQDDRINNVDNFIF</sequence>
<protein>
    <recommendedName>
        <fullName evidence="3">Phage protein</fullName>
    </recommendedName>
</protein>
<gene>
    <name evidence="1" type="ORF">CFSAN001627_04692</name>
</gene>
<dbReference type="EMBL" id="AMXI01000254">
    <property type="protein sequence ID" value="EKN42774.1"/>
    <property type="molecule type" value="Genomic_DNA"/>
</dbReference>
<reference evidence="1 2" key="2">
    <citation type="submission" date="2013-03" db="EMBL/GenBank/DDBJ databases">
        <title>Diversity in Clostridium botulinum.</title>
        <authorList>
            <person name="Timme R.E."/>
            <person name="Allard M."/>
            <person name="Luo Y."/>
            <person name="Strain E."/>
            <person name="Gonzalez-Escalona N."/>
            <person name="Brown E."/>
        </authorList>
    </citation>
    <scope>NUCLEOTIDE SEQUENCE [LARGE SCALE GENOMIC DNA]</scope>
    <source>
        <strain evidence="1 2">CFSAN001627</strain>
    </source>
</reference>
<comment type="caution">
    <text evidence="1">The sequence shown here is derived from an EMBL/GenBank/DDBJ whole genome shotgun (WGS) entry which is preliminary data.</text>
</comment>
<dbReference type="Gene3D" id="3.10.450.40">
    <property type="match status" value="1"/>
</dbReference>
<reference evidence="1 2" key="1">
    <citation type="submission" date="2012-10" db="EMBL/GenBank/DDBJ databases">
        <authorList>
            <person name="Strain E.A."/>
            <person name="Brown E."/>
            <person name="Allard M.W."/>
            <person name="Gonzalez-Escalona N."/>
            <person name="Timme R."/>
        </authorList>
    </citation>
    <scope>NUCLEOTIDE SEQUENCE [LARGE SCALE GENOMIC DNA]</scope>
    <source>
        <strain evidence="1 2">CFSAN001627</strain>
    </source>
</reference>
<feature type="non-terminal residue" evidence="1">
    <location>
        <position position="109"/>
    </location>
</feature>
<dbReference type="SUPFAM" id="SSF160719">
    <property type="entry name" value="gpW/gp25-like"/>
    <property type="match status" value="1"/>
</dbReference>
<accession>M1ZYN6</accession>
<organism evidence="1 2">
    <name type="scientific">Clostridium botulinum CFSAN001627</name>
    <dbReference type="NCBI Taxonomy" id="1232189"/>
    <lineage>
        <taxon>Bacteria</taxon>
        <taxon>Bacillati</taxon>
        <taxon>Bacillota</taxon>
        <taxon>Clostridia</taxon>
        <taxon>Eubacteriales</taxon>
        <taxon>Clostridiaceae</taxon>
        <taxon>Clostridium</taxon>
    </lineage>
</organism>
<dbReference type="AlphaFoldDB" id="M1ZYN6"/>
<dbReference type="Proteomes" id="UP000011944">
    <property type="component" value="Unassembled WGS sequence"/>
</dbReference>
<evidence type="ECO:0008006" key="3">
    <source>
        <dbReference type="Google" id="ProtNLM"/>
    </source>
</evidence>
<dbReference type="InterPro" id="IPR020288">
    <property type="entry name" value="Sheath_initiator"/>
</dbReference>
<name>M1ZYN6_CLOBO</name>
<proteinExistence type="predicted"/>
<dbReference type="Pfam" id="PF10934">
    <property type="entry name" value="Sheath_initiator"/>
    <property type="match status" value="1"/>
</dbReference>
<evidence type="ECO:0000313" key="1">
    <source>
        <dbReference type="EMBL" id="EKN42774.1"/>
    </source>
</evidence>